<reference evidence="3 4" key="1">
    <citation type="submission" date="2017-09" db="EMBL/GenBank/DDBJ databases">
        <authorList>
            <person name="Ehlers B."/>
            <person name="Leendertz F.H."/>
        </authorList>
    </citation>
    <scope>NUCLEOTIDE SEQUENCE [LARGE SCALE GENOMIC DNA]</scope>
    <source>
        <strain evidence="3 4">DJ-1</strain>
    </source>
</reference>
<dbReference type="InterPro" id="IPR000700">
    <property type="entry name" value="PAS-assoc_C"/>
</dbReference>
<evidence type="ECO:0000256" key="2">
    <source>
        <dbReference type="ARBA" id="ARBA00023224"/>
    </source>
</evidence>
<organism evidence="3 4">
    <name type="scientific">Pseudomonas plecoglossicida</name>
    <dbReference type="NCBI Taxonomy" id="70775"/>
    <lineage>
        <taxon>Bacteria</taxon>
        <taxon>Pseudomonadati</taxon>
        <taxon>Pseudomonadota</taxon>
        <taxon>Gammaproteobacteria</taxon>
        <taxon>Pseudomonadales</taxon>
        <taxon>Pseudomonadaceae</taxon>
        <taxon>Pseudomonas</taxon>
    </lineage>
</organism>
<dbReference type="PANTHER" id="PTHR24422">
    <property type="entry name" value="CHEMOTAXIS PROTEIN METHYLTRANSFERASE"/>
    <property type="match status" value="1"/>
</dbReference>
<dbReference type="Pfam" id="PF08447">
    <property type="entry name" value="PAS_3"/>
    <property type="match status" value="1"/>
</dbReference>
<dbReference type="SMART" id="SM00283">
    <property type="entry name" value="MA"/>
    <property type="match status" value="1"/>
</dbReference>
<name>A0A0B5K465_PSEDL</name>
<proteinExistence type="predicted"/>
<dbReference type="InterPro" id="IPR004089">
    <property type="entry name" value="MCPsignal_dom"/>
</dbReference>
<dbReference type="Gene3D" id="1.10.287.950">
    <property type="entry name" value="Methyl-accepting chemotaxis protein"/>
    <property type="match status" value="1"/>
</dbReference>
<dbReference type="GO" id="GO:0006935">
    <property type="term" value="P:chemotaxis"/>
    <property type="evidence" value="ECO:0007669"/>
    <property type="project" value="InterPro"/>
</dbReference>
<dbReference type="GO" id="GO:0016020">
    <property type="term" value="C:membrane"/>
    <property type="evidence" value="ECO:0007669"/>
    <property type="project" value="InterPro"/>
</dbReference>
<dbReference type="GO" id="GO:0016301">
    <property type="term" value="F:kinase activity"/>
    <property type="evidence" value="ECO:0007669"/>
    <property type="project" value="UniProtKB-KW"/>
</dbReference>
<accession>A0A0B5K465</accession>
<evidence type="ECO:0000313" key="4">
    <source>
        <dbReference type="Proteomes" id="UP000218102"/>
    </source>
</evidence>
<dbReference type="GO" id="GO:0007165">
    <property type="term" value="P:signal transduction"/>
    <property type="evidence" value="ECO:0007669"/>
    <property type="project" value="UniProtKB-KW"/>
</dbReference>
<dbReference type="PRINTS" id="PR00260">
    <property type="entry name" value="CHEMTRNSDUCR"/>
</dbReference>
<dbReference type="PROSITE" id="PS50112">
    <property type="entry name" value="PAS"/>
    <property type="match status" value="1"/>
</dbReference>
<dbReference type="CDD" id="cd11386">
    <property type="entry name" value="MCP_signal"/>
    <property type="match status" value="1"/>
</dbReference>
<keyword evidence="2" id="KW-0807">Transducer</keyword>
<dbReference type="PROSITE" id="PS50113">
    <property type="entry name" value="PAC"/>
    <property type="match status" value="2"/>
</dbReference>
<evidence type="ECO:0000313" key="3">
    <source>
        <dbReference type="EMBL" id="PBJ93596.1"/>
    </source>
</evidence>
<dbReference type="KEGG" id="ppj:RK21_01776"/>
<evidence type="ECO:0000256" key="1">
    <source>
        <dbReference type="ARBA" id="ARBA00022777"/>
    </source>
</evidence>
<dbReference type="PROSITE" id="PS50111">
    <property type="entry name" value="CHEMOTAXIS_TRANSDUC_2"/>
    <property type="match status" value="1"/>
</dbReference>
<dbReference type="InterPro" id="IPR035965">
    <property type="entry name" value="PAS-like_dom_sf"/>
</dbReference>
<dbReference type="InterPro" id="IPR013656">
    <property type="entry name" value="PAS_4"/>
</dbReference>
<dbReference type="SUPFAM" id="SSF58104">
    <property type="entry name" value="Methyl-accepting chemotaxis protein (MCP) signaling domain"/>
    <property type="match status" value="1"/>
</dbReference>
<protein>
    <submittedName>
        <fullName evidence="3">Pili assembly chaperone</fullName>
    </submittedName>
</protein>
<dbReference type="InterPro" id="IPR050903">
    <property type="entry name" value="Bact_Chemotaxis_MeTrfase"/>
</dbReference>
<gene>
    <name evidence="3" type="ORF">CMV24_21380</name>
</gene>
<dbReference type="InterPro" id="IPR000014">
    <property type="entry name" value="PAS"/>
</dbReference>
<dbReference type="Gene3D" id="3.30.450.20">
    <property type="entry name" value="PAS domain"/>
    <property type="match status" value="2"/>
</dbReference>
<dbReference type="NCBIfam" id="TIGR00229">
    <property type="entry name" value="sensory_box"/>
    <property type="match status" value="2"/>
</dbReference>
<dbReference type="STRING" id="1215115.GCA_000688275_03891"/>
<dbReference type="SMART" id="SM00086">
    <property type="entry name" value="PAC"/>
    <property type="match status" value="2"/>
</dbReference>
<keyword evidence="1" id="KW-0808">Transferase</keyword>
<comment type="caution">
    <text evidence="3">The sequence shown here is derived from an EMBL/GenBank/DDBJ whole genome shotgun (WGS) entry which is preliminary data.</text>
</comment>
<dbReference type="Proteomes" id="UP000218102">
    <property type="component" value="Unassembled WGS sequence"/>
</dbReference>
<dbReference type="SUPFAM" id="SSF55785">
    <property type="entry name" value="PYP-like sensor domain (PAS domain)"/>
    <property type="match status" value="2"/>
</dbReference>
<dbReference type="CDD" id="cd00130">
    <property type="entry name" value="PAS"/>
    <property type="match status" value="2"/>
</dbReference>
<dbReference type="Pfam" id="PF08448">
    <property type="entry name" value="PAS_4"/>
    <property type="match status" value="1"/>
</dbReference>
<dbReference type="SMART" id="SM00091">
    <property type="entry name" value="PAS"/>
    <property type="match status" value="2"/>
</dbReference>
<dbReference type="GO" id="GO:0004888">
    <property type="term" value="F:transmembrane signaling receptor activity"/>
    <property type="evidence" value="ECO:0007669"/>
    <property type="project" value="InterPro"/>
</dbReference>
<sequence>MFDFHRKSDLVEIQRSHQALASLQAKLAAISRSMAMIEFTPDGTILDANERFCQAMGYSAEELRGKHHRLFCDPGYAKSAEYQQLWRELGQGKAISGTFERIDKAGREVWLEASYMPVLDEQRQVTSVIKVASDISQRVMEEHESESLLKAISRSMAVIEFTPQGRVIKANQNFLDTMGYRLDEVVGRHHGLFCLAHERESAEYREFWASLNRGEYHSHRFERVDKHGQTVYLEASYNPIFDSKGRLYKVVKFASDITRQVSTQQSAADAAHASSVQTDACARKGTEVVQQAVQVIEQISHELNDAARSIDAVSKQSDVIGQIVLTIRGIADQTNLLALNAAIEAARAGEHGRGFAVVADEVRSLAARTSKATLEIVDVVRQNHDLSLLAVASMQSSLKRTDHGVALANEAGTVIMEIQQGSRHVVNAISQISSTLQLH</sequence>
<keyword evidence="1" id="KW-0418">Kinase</keyword>
<dbReference type="AlphaFoldDB" id="A0A0B5K465"/>
<dbReference type="InterPro" id="IPR004090">
    <property type="entry name" value="Chemotax_Me-accpt_rcpt"/>
</dbReference>
<dbReference type="EMBL" id="NTME01000026">
    <property type="protein sequence ID" value="PBJ93596.1"/>
    <property type="molecule type" value="Genomic_DNA"/>
</dbReference>
<dbReference type="PANTHER" id="PTHR24422:SF10">
    <property type="entry name" value="CHEMOTAXIS PROTEIN METHYLTRANSFERASE 2"/>
    <property type="match status" value="1"/>
</dbReference>
<dbReference type="InterPro" id="IPR013655">
    <property type="entry name" value="PAS_fold_3"/>
</dbReference>
<dbReference type="Pfam" id="PF00015">
    <property type="entry name" value="MCPsignal"/>
    <property type="match status" value="1"/>
</dbReference>
<dbReference type="InterPro" id="IPR001610">
    <property type="entry name" value="PAC"/>
</dbReference>